<organism evidence="10">
    <name type="scientific">Blastobotrys adeninivorans</name>
    <name type="common">Yeast</name>
    <name type="synonym">Arxula adeninivorans</name>
    <dbReference type="NCBI Taxonomy" id="409370"/>
    <lineage>
        <taxon>Eukaryota</taxon>
        <taxon>Fungi</taxon>
        <taxon>Dikarya</taxon>
        <taxon>Ascomycota</taxon>
        <taxon>Saccharomycotina</taxon>
        <taxon>Dipodascomycetes</taxon>
        <taxon>Dipodascales</taxon>
        <taxon>Trichomonascaceae</taxon>
        <taxon>Blastobotrys</taxon>
    </lineage>
</organism>
<dbReference type="EC" id="2.7.11.1" evidence="1"/>
<dbReference type="PROSITE" id="PS50011">
    <property type="entry name" value="PROTEIN_KINASE_DOM"/>
    <property type="match status" value="1"/>
</dbReference>
<keyword evidence="3" id="KW-0808">Transferase</keyword>
<evidence type="ECO:0000256" key="7">
    <source>
        <dbReference type="ARBA" id="ARBA00047899"/>
    </source>
</evidence>
<dbReference type="GO" id="GO:0000245">
    <property type="term" value="P:spliceosomal complex assembly"/>
    <property type="evidence" value="ECO:0007669"/>
    <property type="project" value="TreeGrafter"/>
</dbReference>
<evidence type="ECO:0000256" key="8">
    <source>
        <dbReference type="ARBA" id="ARBA00048679"/>
    </source>
</evidence>
<dbReference type="SMART" id="SM00220">
    <property type="entry name" value="S_TKc"/>
    <property type="match status" value="1"/>
</dbReference>
<dbReference type="SUPFAM" id="SSF56112">
    <property type="entry name" value="Protein kinase-like (PK-like)"/>
    <property type="match status" value="1"/>
</dbReference>
<dbReference type="GO" id="GO:0050684">
    <property type="term" value="P:regulation of mRNA processing"/>
    <property type="evidence" value="ECO:0007669"/>
    <property type="project" value="TreeGrafter"/>
</dbReference>
<dbReference type="Gene3D" id="3.30.200.20">
    <property type="entry name" value="Phosphorylase Kinase, domain 1"/>
    <property type="match status" value="1"/>
</dbReference>
<feature type="domain" description="Protein kinase" evidence="9">
    <location>
        <begin position="43"/>
        <end position="410"/>
    </location>
</feature>
<keyword evidence="2" id="KW-0723">Serine/threonine-protein kinase</keyword>
<protein>
    <recommendedName>
        <fullName evidence="1">non-specific serine/threonine protein kinase</fullName>
        <ecNumber evidence="1">2.7.11.1</ecNumber>
    </recommendedName>
</protein>
<dbReference type="Gene3D" id="1.10.510.10">
    <property type="entry name" value="Transferase(Phosphotransferase) domain 1"/>
    <property type="match status" value="1"/>
</dbReference>
<keyword evidence="4" id="KW-0547">Nucleotide-binding</keyword>
<dbReference type="GO" id="GO:0004674">
    <property type="term" value="F:protein serine/threonine kinase activity"/>
    <property type="evidence" value="ECO:0007669"/>
    <property type="project" value="UniProtKB-KW"/>
</dbReference>
<evidence type="ECO:0000259" key="9">
    <source>
        <dbReference type="PROSITE" id="PS50011"/>
    </source>
</evidence>
<dbReference type="AlphaFoldDB" id="A0A060TED6"/>
<keyword evidence="5" id="KW-0418">Kinase</keyword>
<evidence type="ECO:0000256" key="2">
    <source>
        <dbReference type="ARBA" id="ARBA00022527"/>
    </source>
</evidence>
<dbReference type="Pfam" id="PF00069">
    <property type="entry name" value="Pkinase"/>
    <property type="match status" value="1"/>
</dbReference>
<reference evidence="10" key="2">
    <citation type="submission" date="2014-06" db="EMBL/GenBank/DDBJ databases">
        <title>The complete genome of Blastobotrys (Arxula) adeninivorans LS3 - a yeast of biotechnological interest.</title>
        <authorList>
            <person name="Kunze G."/>
            <person name="Gaillardin C."/>
            <person name="Czernicka M."/>
            <person name="Durrens P."/>
            <person name="Martin T."/>
            <person name="Boer E."/>
            <person name="Gabaldon T."/>
            <person name="Cruz J."/>
            <person name="Talla E."/>
            <person name="Marck C."/>
            <person name="Goffeau A."/>
            <person name="Barbe V."/>
            <person name="Baret P."/>
            <person name="Baronian K."/>
            <person name="Beier S."/>
            <person name="Bleykasten C."/>
            <person name="Bode R."/>
            <person name="Casaregola S."/>
            <person name="Despons L."/>
            <person name="Fairhead C."/>
            <person name="Giersberg M."/>
            <person name="Gierski P."/>
            <person name="Hahnel U."/>
            <person name="Hartmann A."/>
            <person name="Jankowska D."/>
            <person name="Jubin C."/>
            <person name="Jung P."/>
            <person name="Lafontaine I."/>
            <person name="Leh-Louis V."/>
            <person name="Lemaire M."/>
            <person name="Marcet-Houben M."/>
            <person name="Mascher M."/>
            <person name="Morel G."/>
            <person name="Richard G.-F."/>
            <person name="Riechen J."/>
            <person name="Sacerdot C."/>
            <person name="Sarkar A."/>
            <person name="Savel G."/>
            <person name="Schacherer J."/>
            <person name="Sherman D."/>
            <person name="Straub M.-L."/>
            <person name="Stein N."/>
            <person name="Thierry A."/>
            <person name="Trautwein-Schult A."/>
            <person name="Westhof E."/>
            <person name="Worch S."/>
            <person name="Dujon B."/>
            <person name="Souciet J.-L."/>
            <person name="Wincker P."/>
            <person name="Scholz U."/>
            <person name="Neuveglise N."/>
        </authorList>
    </citation>
    <scope>NUCLEOTIDE SEQUENCE</scope>
    <source>
        <strain evidence="10">LS3</strain>
    </source>
</reference>
<comment type="catalytic activity">
    <reaction evidence="8">
        <text>L-seryl-[protein] + ATP = O-phospho-L-seryl-[protein] + ADP + H(+)</text>
        <dbReference type="Rhea" id="RHEA:17989"/>
        <dbReference type="Rhea" id="RHEA-COMP:9863"/>
        <dbReference type="Rhea" id="RHEA-COMP:11604"/>
        <dbReference type="ChEBI" id="CHEBI:15378"/>
        <dbReference type="ChEBI" id="CHEBI:29999"/>
        <dbReference type="ChEBI" id="CHEBI:30616"/>
        <dbReference type="ChEBI" id="CHEBI:83421"/>
        <dbReference type="ChEBI" id="CHEBI:456216"/>
        <dbReference type="EC" id="2.7.11.1"/>
    </reaction>
</comment>
<comment type="catalytic activity">
    <reaction evidence="7">
        <text>L-threonyl-[protein] + ATP = O-phospho-L-threonyl-[protein] + ADP + H(+)</text>
        <dbReference type="Rhea" id="RHEA:46608"/>
        <dbReference type="Rhea" id="RHEA-COMP:11060"/>
        <dbReference type="Rhea" id="RHEA-COMP:11605"/>
        <dbReference type="ChEBI" id="CHEBI:15378"/>
        <dbReference type="ChEBI" id="CHEBI:30013"/>
        <dbReference type="ChEBI" id="CHEBI:30616"/>
        <dbReference type="ChEBI" id="CHEBI:61977"/>
        <dbReference type="ChEBI" id="CHEBI:456216"/>
        <dbReference type="EC" id="2.7.11.1"/>
    </reaction>
</comment>
<dbReference type="PANTHER" id="PTHR47634:SF9">
    <property type="entry name" value="PROTEIN KINASE DOMAIN-CONTAINING PROTEIN-RELATED"/>
    <property type="match status" value="1"/>
</dbReference>
<dbReference type="PANTHER" id="PTHR47634">
    <property type="entry name" value="PROTEIN KINASE DOMAIN-CONTAINING PROTEIN-RELATED"/>
    <property type="match status" value="1"/>
</dbReference>
<dbReference type="InterPro" id="IPR000719">
    <property type="entry name" value="Prot_kinase_dom"/>
</dbReference>
<evidence type="ECO:0000256" key="1">
    <source>
        <dbReference type="ARBA" id="ARBA00012513"/>
    </source>
</evidence>
<dbReference type="GO" id="GO:0005524">
    <property type="term" value="F:ATP binding"/>
    <property type="evidence" value="ECO:0007669"/>
    <property type="project" value="UniProtKB-KW"/>
</dbReference>
<keyword evidence="6" id="KW-0067">ATP-binding</keyword>
<proteinExistence type="predicted"/>
<dbReference type="InterPro" id="IPR051334">
    <property type="entry name" value="SRPK"/>
</dbReference>
<dbReference type="InterPro" id="IPR011009">
    <property type="entry name" value="Kinase-like_dom_sf"/>
</dbReference>
<evidence type="ECO:0000256" key="6">
    <source>
        <dbReference type="ARBA" id="ARBA00022840"/>
    </source>
</evidence>
<dbReference type="PhylomeDB" id="A0A060TED6"/>
<evidence type="ECO:0000256" key="5">
    <source>
        <dbReference type="ARBA" id="ARBA00022777"/>
    </source>
</evidence>
<sequence>MEFNKKALASLYSNYEGGAEATADYKHGGNYAVELGDTLNDKYEIIRKLGHGPTSNVWLGTYYPNQFVAIKVITGKLSKKAEKNTLLDDIYKDNAHSSHLVKRLDKFTVTGTNGTHVCEVLEPMGPSVADMWQRFDSDKKSRKLADAKIGLAQQFLRQVLMGLQELHTKGIAHGNVDASNWVLAIEDLSERVKPNDVKQDPEDPDNLVDVKKRQKGAPKKITRDEPLHKYITMENGKMHLKLTDFNACFRAGAPEDAVGGSAPAHMRAPEQIMSDVYEMTEAVDIWTLGCVLFELLTGHQLFKFSRSKSKEVDDEHLIEMNAVVGTLPQEITSKWKPTTFYAQVVGEHGHITPPPDFKPTPILEAHFDSLKPAAMDDDEAAQVKKLLRSMFQYDPKNRPSVAELLHDPWISASA</sequence>
<name>A0A060TED6_BLAAD</name>
<dbReference type="EMBL" id="HG937694">
    <property type="protein sequence ID" value="CDP37212.1"/>
    <property type="molecule type" value="Genomic_DNA"/>
</dbReference>
<reference evidence="10" key="1">
    <citation type="submission" date="2014-02" db="EMBL/GenBank/DDBJ databases">
        <authorList>
            <person name="Genoscope - CEA"/>
        </authorList>
    </citation>
    <scope>NUCLEOTIDE SEQUENCE</scope>
    <source>
        <strain evidence="10">LS3</strain>
    </source>
</reference>
<evidence type="ECO:0000256" key="3">
    <source>
        <dbReference type="ARBA" id="ARBA00022679"/>
    </source>
</evidence>
<evidence type="ECO:0000313" key="10">
    <source>
        <dbReference type="EMBL" id="CDP37212.1"/>
    </source>
</evidence>
<evidence type="ECO:0000256" key="4">
    <source>
        <dbReference type="ARBA" id="ARBA00022741"/>
    </source>
</evidence>
<accession>A0A060TED6</accession>
<gene>
    <name evidence="10" type="ORF">GNLVRS02_ARAD1D06380g</name>
</gene>